<keyword evidence="6" id="KW-1185">Reference proteome</keyword>
<dbReference type="Proteomes" id="UP000063063">
    <property type="component" value="Chromosome 30"/>
</dbReference>
<proteinExistence type="inferred from homology"/>
<evidence type="ECO:0000259" key="4">
    <source>
        <dbReference type="Pfam" id="PF12247"/>
    </source>
</evidence>
<accession>A0A088SFI2</accession>
<gene>
    <name evidence="5" type="ORF">LPMP_303400</name>
</gene>
<dbReference type="AlphaFoldDB" id="A0A088SFI2"/>
<dbReference type="InterPro" id="IPR022040">
    <property type="entry name" value="MKT1_N"/>
</dbReference>
<evidence type="ECO:0000256" key="2">
    <source>
        <dbReference type="ARBA" id="ARBA00024023"/>
    </source>
</evidence>
<dbReference type="VEuPathDB" id="TriTrypDB:LPMP_303400"/>
<evidence type="ECO:0000259" key="3">
    <source>
        <dbReference type="Pfam" id="PF12246"/>
    </source>
</evidence>
<dbReference type="InterPro" id="IPR029060">
    <property type="entry name" value="PIN-like_dom_sf"/>
</dbReference>
<dbReference type="eggNOG" id="ENOG502QVHA">
    <property type="taxonomic scope" value="Eukaryota"/>
</dbReference>
<dbReference type="VEuPathDB" id="TriTrypDB:LPAL13_300038900"/>
<reference evidence="5 6" key="1">
    <citation type="journal article" date="2015" name="Sci. Rep.">
        <title>The genome of Leishmania panamensis: insights into genomics of the L. (Viannia) subgenus.</title>
        <authorList>
            <person name="Llanes A."/>
            <person name="Restrepo C.M."/>
            <person name="Vecchio G.D."/>
            <person name="Anguizola F.J."/>
            <person name="Lleonart R."/>
        </authorList>
    </citation>
    <scope>NUCLEOTIDE SEQUENCE [LARGE SCALE GENOMIC DNA]</scope>
    <source>
        <strain evidence="5 6">MHOM/PA/94/PSC-1</strain>
    </source>
</reference>
<dbReference type="GeneID" id="22577393"/>
<feature type="domain" description="Post-transcriptional regulator MKT1 N-terminal" evidence="4">
    <location>
        <begin position="336"/>
        <end position="419"/>
    </location>
</feature>
<dbReference type="InterPro" id="IPR022039">
    <property type="entry name" value="MKT1_C"/>
</dbReference>
<sequence length="799" mass="90711">MYPHSKQSVASTIQSFVTENKVEEKGLKLSELRCLPYSNQVSIVFDGNRVLDDVVQDVHATGPLTIFTASTPWSAYTVISEYTEMVRKLGEYFRACDVDFKPMFVFNGCGFHPMEDQDTTSPAPPIEVAAYSAYNKNKTVRSVPPEAQRKFASRFVIEEDVEGLIVRKLCEVAEETMRAPYLAWSQISAFFAPSNTMTSEAYGSLELLAFPGVDRVITNIDTDAGTFDCVSKASLMAALRRRYDAEFSEDDFSAIALYETKNRLFRVKNRRETFDDLCRLPRDPTRVDAFMKQHRVSDEQKLLLRRNIGALDAPVFTVDAQLVPLSSLHNRPRRCEIRPIFGSPMPIVFFYLFMSGPLLPLPFAIHSQEVLADDWPLIDTSAYRRAAESILPLRVQVVFQLFPIAPKTSDFYWIRQYVVFKKQQQSPESQSRVCKLSNPPTIDLAYWSFIEEELLQSTREADNVYFTDIVSFCGCAVAEPVIYKSVQATLAAVYLRSLDFLGYFTHATDGAESSGPSVYCKALERFDCPTLSEYGVLLIELMRTGTLNDDPLVVVLNRVDDTIPMGVRFASRLVSIIPANLCGPWSGPFDPEMAAFGVITRLFGRTLRVLHEVVAMLLFANRATTVPWDQFNSVVQRLPFHFPAEFSAGFLMTYVLCNPQCTLEELCITFPEMYALDTDLQTLFWFFTMGFEAIRVINYEEPLSYDMVQVVNAARQLVGQACERLYPDVFVAHFPTTDILFVAQNQGMEMGPIDPQMDVPMPMNNMHNQMPNNMNMNLNMNMHPGMNSNMMQYQPPRMY</sequence>
<dbReference type="RefSeq" id="XP_010701362.1">
    <property type="nucleotide sequence ID" value="XM_010703060.1"/>
</dbReference>
<evidence type="ECO:0000256" key="1">
    <source>
        <dbReference type="ARBA" id="ARBA00022845"/>
    </source>
</evidence>
<feature type="domain" description="Post-transcriptional regulator MKT1 C-terminal" evidence="3">
    <location>
        <begin position="496"/>
        <end position="716"/>
    </location>
</feature>
<keyword evidence="1" id="KW-0810">Translation regulation</keyword>
<evidence type="ECO:0000313" key="6">
    <source>
        <dbReference type="Proteomes" id="UP000063063"/>
    </source>
</evidence>
<dbReference type="Pfam" id="PF12247">
    <property type="entry name" value="MKT1_N"/>
    <property type="match status" value="1"/>
</dbReference>
<dbReference type="Pfam" id="PF12246">
    <property type="entry name" value="MKT1_C"/>
    <property type="match status" value="1"/>
</dbReference>
<dbReference type="GO" id="GO:0006417">
    <property type="term" value="P:regulation of translation"/>
    <property type="evidence" value="ECO:0007669"/>
    <property type="project" value="UniProtKB-KW"/>
</dbReference>
<organism evidence="5 6">
    <name type="scientific">Leishmania panamensis</name>
    <dbReference type="NCBI Taxonomy" id="5679"/>
    <lineage>
        <taxon>Eukaryota</taxon>
        <taxon>Discoba</taxon>
        <taxon>Euglenozoa</taxon>
        <taxon>Kinetoplastea</taxon>
        <taxon>Metakinetoplastina</taxon>
        <taxon>Trypanosomatida</taxon>
        <taxon>Trypanosomatidae</taxon>
        <taxon>Leishmaniinae</taxon>
        <taxon>Leishmania</taxon>
        <taxon>Leishmania guyanensis species complex</taxon>
    </lineage>
</organism>
<evidence type="ECO:0000313" key="5">
    <source>
        <dbReference type="EMBL" id="AIO00562.1"/>
    </source>
</evidence>
<name>A0A088SFI2_LEIPA</name>
<dbReference type="SUPFAM" id="SSF88723">
    <property type="entry name" value="PIN domain-like"/>
    <property type="match status" value="1"/>
</dbReference>
<protein>
    <submittedName>
        <fullName evidence="5">Protein mkt1, putative</fullName>
    </submittedName>
</protein>
<dbReference type="OrthoDB" id="17262at2759"/>
<dbReference type="EMBL" id="CP009399">
    <property type="protein sequence ID" value="AIO00562.1"/>
    <property type="molecule type" value="Genomic_DNA"/>
</dbReference>
<comment type="similarity">
    <text evidence="2">Belongs to the XPG/RAD2 endonuclease family.</text>
</comment>
<dbReference type="KEGG" id="lpan:LPMP_303400"/>